<evidence type="ECO:0000313" key="11">
    <source>
        <dbReference type="Proteomes" id="UP001168821"/>
    </source>
</evidence>
<dbReference type="SUPFAM" id="SSF101353">
    <property type="entry name" value="Putative anticodon-binding domain of alanyl-tRNA synthetase (AlaRS)"/>
    <property type="match status" value="1"/>
</dbReference>
<keyword evidence="7" id="KW-0648">Protein biosynthesis</keyword>
<keyword evidence="5" id="KW-0067">ATP-binding</keyword>
<organism evidence="10 11">
    <name type="scientific">Zophobas morio</name>
    <dbReference type="NCBI Taxonomy" id="2755281"/>
    <lineage>
        <taxon>Eukaryota</taxon>
        <taxon>Metazoa</taxon>
        <taxon>Ecdysozoa</taxon>
        <taxon>Arthropoda</taxon>
        <taxon>Hexapoda</taxon>
        <taxon>Insecta</taxon>
        <taxon>Pterygota</taxon>
        <taxon>Neoptera</taxon>
        <taxon>Endopterygota</taxon>
        <taxon>Coleoptera</taxon>
        <taxon>Polyphaga</taxon>
        <taxon>Cucujiformia</taxon>
        <taxon>Tenebrionidae</taxon>
        <taxon>Zophobas</taxon>
    </lineage>
</organism>
<keyword evidence="4" id="KW-0547">Nucleotide-binding</keyword>
<evidence type="ECO:0000256" key="2">
    <source>
        <dbReference type="ARBA" id="ARBA00022555"/>
    </source>
</evidence>
<evidence type="ECO:0000256" key="6">
    <source>
        <dbReference type="ARBA" id="ARBA00022884"/>
    </source>
</evidence>
<dbReference type="PROSITE" id="PS50860">
    <property type="entry name" value="AA_TRNA_LIGASE_II_ALA"/>
    <property type="match status" value="1"/>
</dbReference>
<accession>A0AA38HIN6</accession>
<dbReference type="InterPro" id="IPR018165">
    <property type="entry name" value="Ala-tRNA-synth_IIc_core"/>
</dbReference>
<proteinExistence type="inferred from homology"/>
<sequence length="190" mass="21970">MVRNEKLHYHFDNYQKLSKDELKINTCYKVIADHIRAVTFAIADGVYPGNKDRGYIIRRLIRRSTVYGRKLGIAGAFMFDLVQDVLTSMKEFYPYIVEKYDAVVAAVKSEEEKFLKTLNKGSEFLENIMNSERIVSAKNALLLFESYGFPIELTMEMAAENEIEVDIKGFNKLFEEAKEVSRKARKDDKA</sequence>
<reference evidence="10" key="1">
    <citation type="journal article" date="2023" name="G3 (Bethesda)">
        <title>Whole genome assemblies of Zophobas morio and Tenebrio molitor.</title>
        <authorList>
            <person name="Kaur S."/>
            <person name="Stinson S.A."/>
            <person name="diCenzo G.C."/>
        </authorList>
    </citation>
    <scope>NUCLEOTIDE SEQUENCE</scope>
    <source>
        <strain evidence="10">QUZm001</strain>
    </source>
</reference>
<dbReference type="PANTHER" id="PTHR11777:SF9">
    <property type="entry name" value="ALANINE--TRNA LIGASE, CYTOPLASMIC"/>
    <property type="match status" value="1"/>
</dbReference>
<dbReference type="InterPro" id="IPR018162">
    <property type="entry name" value="Ala-tRNA-ligase_IIc_anticod-bd"/>
</dbReference>
<feature type="domain" description="Alanyl-transfer RNA synthetases family profile" evidence="9">
    <location>
        <begin position="1"/>
        <end position="190"/>
    </location>
</feature>
<keyword evidence="11" id="KW-1185">Reference proteome</keyword>
<dbReference type="GO" id="GO:0000049">
    <property type="term" value="F:tRNA binding"/>
    <property type="evidence" value="ECO:0007669"/>
    <property type="project" value="UniProtKB-KW"/>
</dbReference>
<keyword evidence="6" id="KW-0694">RNA-binding</keyword>
<keyword evidence="3" id="KW-0436">Ligase</keyword>
<evidence type="ECO:0000256" key="5">
    <source>
        <dbReference type="ARBA" id="ARBA00022840"/>
    </source>
</evidence>
<evidence type="ECO:0000256" key="4">
    <source>
        <dbReference type="ARBA" id="ARBA00022741"/>
    </source>
</evidence>
<evidence type="ECO:0000313" key="10">
    <source>
        <dbReference type="EMBL" id="KAJ3619881.1"/>
    </source>
</evidence>
<evidence type="ECO:0000256" key="1">
    <source>
        <dbReference type="ARBA" id="ARBA00008226"/>
    </source>
</evidence>
<keyword evidence="2" id="KW-0820">tRNA-binding</keyword>
<dbReference type="Proteomes" id="UP001168821">
    <property type="component" value="Unassembled WGS sequence"/>
</dbReference>
<evidence type="ECO:0000256" key="3">
    <source>
        <dbReference type="ARBA" id="ARBA00022598"/>
    </source>
</evidence>
<dbReference type="AlphaFoldDB" id="A0AA38HIN6"/>
<dbReference type="GO" id="GO:0005829">
    <property type="term" value="C:cytosol"/>
    <property type="evidence" value="ECO:0007669"/>
    <property type="project" value="TreeGrafter"/>
</dbReference>
<evidence type="ECO:0000256" key="7">
    <source>
        <dbReference type="ARBA" id="ARBA00022917"/>
    </source>
</evidence>
<dbReference type="PRINTS" id="PR00980">
    <property type="entry name" value="TRNASYNTHALA"/>
</dbReference>
<gene>
    <name evidence="10" type="ORF">Zmor_008723</name>
</gene>
<protein>
    <recommendedName>
        <fullName evidence="9">Alanyl-transfer RNA synthetases family profile domain-containing protein</fullName>
    </recommendedName>
</protein>
<dbReference type="GO" id="GO:0004813">
    <property type="term" value="F:alanine-tRNA ligase activity"/>
    <property type="evidence" value="ECO:0007669"/>
    <property type="project" value="InterPro"/>
</dbReference>
<dbReference type="GO" id="GO:0005524">
    <property type="term" value="F:ATP binding"/>
    <property type="evidence" value="ECO:0007669"/>
    <property type="project" value="UniProtKB-KW"/>
</dbReference>
<evidence type="ECO:0000259" key="9">
    <source>
        <dbReference type="PROSITE" id="PS50860"/>
    </source>
</evidence>
<dbReference type="EMBL" id="JALNTZ010002204">
    <property type="protein sequence ID" value="KAJ3619881.1"/>
    <property type="molecule type" value="Genomic_DNA"/>
</dbReference>
<dbReference type="GO" id="GO:0002161">
    <property type="term" value="F:aminoacyl-tRNA deacylase activity"/>
    <property type="evidence" value="ECO:0007669"/>
    <property type="project" value="TreeGrafter"/>
</dbReference>
<comment type="similarity">
    <text evidence="1">Belongs to the class-II aminoacyl-tRNA synthetase family.</text>
</comment>
<dbReference type="PANTHER" id="PTHR11777">
    <property type="entry name" value="ALANYL-TRNA SYNTHETASE"/>
    <property type="match status" value="1"/>
</dbReference>
<evidence type="ECO:0000256" key="8">
    <source>
        <dbReference type="ARBA" id="ARBA00023146"/>
    </source>
</evidence>
<dbReference type="Pfam" id="PF01411">
    <property type="entry name" value="tRNA-synt_2c"/>
    <property type="match status" value="1"/>
</dbReference>
<dbReference type="InterPro" id="IPR002318">
    <property type="entry name" value="Ala-tRNA-lgiase_IIc"/>
</dbReference>
<dbReference type="InterPro" id="IPR050058">
    <property type="entry name" value="Ala-tRNA_ligase"/>
</dbReference>
<comment type="caution">
    <text evidence="10">The sequence shown here is derived from an EMBL/GenBank/DDBJ whole genome shotgun (WGS) entry which is preliminary data.</text>
</comment>
<dbReference type="GO" id="GO:0006419">
    <property type="term" value="P:alanyl-tRNA aminoacylation"/>
    <property type="evidence" value="ECO:0007669"/>
    <property type="project" value="InterPro"/>
</dbReference>
<dbReference type="InterPro" id="IPR018164">
    <property type="entry name" value="Ala-tRNA-synth_IIc_N"/>
</dbReference>
<name>A0AA38HIN6_9CUCU</name>
<keyword evidence="8" id="KW-0030">Aminoacyl-tRNA synthetase</keyword>